<sequence>MSLSKIEITGQHEGPHLLITGGVHGDEFEPMVAIQRLETYLSTRTTGLHGRVTLIPIVNEAAFARGSRTADDEKDLARTCPGNAEGTITEQIADQLTAEIRQADCYMDLHTGGTRIAVYPLTGYMLHTDPKVLETSRRMAQAFGLPVVWGTTPNLDGRSLSIAREVPIPAIYTEYLGGGTCSPRGVRAYIQGCLNVLHELQLLEGDAPRLDPGTSREFVQLTIEDDREQAGHMQINHPASRAGLWTPEVELGSYVEKGERLGTIASADGKQQSEVVANQTGLVLVLRTFCYVAQEEFLAVILEPPTEEAGSMMQQISKHQPLFMHSVSLNQLLDCN</sequence>
<dbReference type="SUPFAM" id="SSF53187">
    <property type="entry name" value="Zn-dependent exopeptidases"/>
    <property type="match status" value="1"/>
</dbReference>
<keyword evidence="7" id="KW-1185">Reference proteome</keyword>
<dbReference type="InterPro" id="IPR043795">
    <property type="entry name" value="N-alpha-Ac-DABA-like"/>
</dbReference>
<feature type="domain" description="Succinylglutamate desuccinylase/Aspartoacylase catalytic" evidence="5">
    <location>
        <begin position="14"/>
        <end position="198"/>
    </location>
</feature>
<gene>
    <name evidence="6" type="ORF">Pla110_28570</name>
</gene>
<dbReference type="KEGG" id="plon:Pla110_28570"/>
<dbReference type="Pfam" id="PF24827">
    <property type="entry name" value="AstE_AspA_cat"/>
    <property type="match status" value="1"/>
</dbReference>
<dbReference type="PANTHER" id="PTHR37326:SF1">
    <property type="entry name" value="BLL3975 PROTEIN"/>
    <property type="match status" value="1"/>
</dbReference>
<dbReference type="GO" id="GO:0016811">
    <property type="term" value="F:hydrolase activity, acting on carbon-nitrogen (but not peptide) bonds, in linear amides"/>
    <property type="evidence" value="ECO:0007669"/>
    <property type="project" value="InterPro"/>
</dbReference>
<dbReference type="AlphaFoldDB" id="A0A518CPG9"/>
<protein>
    <submittedName>
        <fullName evidence="6">Succinylglutamate desuccinylase / Aspartoacylase family protein</fullName>
    </submittedName>
</protein>
<comment type="cofactor">
    <cofactor evidence="1">
        <name>Zn(2+)</name>
        <dbReference type="ChEBI" id="CHEBI:29105"/>
    </cofactor>
</comment>
<dbReference type="InterPro" id="IPR053138">
    <property type="entry name" value="N-alpha-Ac-DABA_deacetylase"/>
</dbReference>
<evidence type="ECO:0000313" key="7">
    <source>
        <dbReference type="Proteomes" id="UP000317178"/>
    </source>
</evidence>
<evidence type="ECO:0000256" key="1">
    <source>
        <dbReference type="ARBA" id="ARBA00001947"/>
    </source>
</evidence>
<dbReference type="EMBL" id="CP036281">
    <property type="protein sequence ID" value="QDU81120.1"/>
    <property type="molecule type" value="Genomic_DNA"/>
</dbReference>
<evidence type="ECO:0000256" key="3">
    <source>
        <dbReference type="ARBA" id="ARBA00022801"/>
    </source>
</evidence>
<dbReference type="PANTHER" id="PTHR37326">
    <property type="entry name" value="BLL3975 PROTEIN"/>
    <property type="match status" value="1"/>
</dbReference>
<dbReference type="GO" id="GO:0016788">
    <property type="term" value="F:hydrolase activity, acting on ester bonds"/>
    <property type="evidence" value="ECO:0007669"/>
    <property type="project" value="InterPro"/>
</dbReference>
<accession>A0A518CPG9</accession>
<dbReference type="Proteomes" id="UP000317178">
    <property type="component" value="Chromosome"/>
</dbReference>
<evidence type="ECO:0000313" key="6">
    <source>
        <dbReference type="EMBL" id="QDU81120.1"/>
    </source>
</evidence>
<evidence type="ECO:0000256" key="2">
    <source>
        <dbReference type="ARBA" id="ARBA00022723"/>
    </source>
</evidence>
<reference evidence="6 7" key="1">
    <citation type="submission" date="2019-02" db="EMBL/GenBank/DDBJ databases">
        <title>Deep-cultivation of Planctomycetes and their phenomic and genomic characterization uncovers novel biology.</title>
        <authorList>
            <person name="Wiegand S."/>
            <person name="Jogler M."/>
            <person name="Boedeker C."/>
            <person name="Pinto D."/>
            <person name="Vollmers J."/>
            <person name="Rivas-Marin E."/>
            <person name="Kohn T."/>
            <person name="Peeters S.H."/>
            <person name="Heuer A."/>
            <person name="Rast P."/>
            <person name="Oberbeckmann S."/>
            <person name="Bunk B."/>
            <person name="Jeske O."/>
            <person name="Meyerdierks A."/>
            <person name="Storesund J.E."/>
            <person name="Kallscheuer N."/>
            <person name="Luecker S."/>
            <person name="Lage O.M."/>
            <person name="Pohl T."/>
            <person name="Merkel B.J."/>
            <person name="Hornburger P."/>
            <person name="Mueller R.-W."/>
            <person name="Bruemmer F."/>
            <person name="Labrenz M."/>
            <person name="Spormann A.M."/>
            <person name="Op den Camp H."/>
            <person name="Overmann J."/>
            <person name="Amann R."/>
            <person name="Jetten M.S.M."/>
            <person name="Mascher T."/>
            <person name="Medema M.H."/>
            <person name="Devos D.P."/>
            <person name="Kaster A.-K."/>
            <person name="Ovreas L."/>
            <person name="Rohde M."/>
            <person name="Galperin M.Y."/>
            <person name="Jogler C."/>
        </authorList>
    </citation>
    <scope>NUCLEOTIDE SEQUENCE [LARGE SCALE GENOMIC DNA]</scope>
    <source>
        <strain evidence="6 7">Pla110</strain>
    </source>
</reference>
<evidence type="ECO:0000256" key="4">
    <source>
        <dbReference type="ARBA" id="ARBA00022833"/>
    </source>
</evidence>
<evidence type="ECO:0000259" key="5">
    <source>
        <dbReference type="Pfam" id="PF24827"/>
    </source>
</evidence>
<dbReference type="Gene3D" id="3.40.630.10">
    <property type="entry name" value="Zn peptidases"/>
    <property type="match status" value="1"/>
</dbReference>
<organism evidence="6 7">
    <name type="scientific">Polystyrenella longa</name>
    <dbReference type="NCBI Taxonomy" id="2528007"/>
    <lineage>
        <taxon>Bacteria</taxon>
        <taxon>Pseudomonadati</taxon>
        <taxon>Planctomycetota</taxon>
        <taxon>Planctomycetia</taxon>
        <taxon>Planctomycetales</taxon>
        <taxon>Planctomycetaceae</taxon>
        <taxon>Polystyrenella</taxon>
    </lineage>
</organism>
<keyword evidence="2" id="KW-0479">Metal-binding</keyword>
<keyword evidence="4" id="KW-0862">Zinc</keyword>
<proteinExistence type="predicted"/>
<dbReference type="PIRSF" id="PIRSF039012">
    <property type="entry name" value="ASP"/>
    <property type="match status" value="1"/>
</dbReference>
<dbReference type="InterPro" id="IPR055438">
    <property type="entry name" value="AstE_AspA_cat"/>
</dbReference>
<keyword evidence="3" id="KW-0378">Hydrolase</keyword>
<dbReference type="GO" id="GO:0046872">
    <property type="term" value="F:metal ion binding"/>
    <property type="evidence" value="ECO:0007669"/>
    <property type="project" value="UniProtKB-KW"/>
</dbReference>
<name>A0A518CPG9_9PLAN</name>
<dbReference type="RefSeq" id="WP_197440195.1">
    <property type="nucleotide sequence ID" value="NZ_CP036281.1"/>
</dbReference>